<evidence type="ECO:0000313" key="2">
    <source>
        <dbReference type="EMBL" id="KAF1993504.1"/>
    </source>
</evidence>
<feature type="compositionally biased region" description="Low complexity" evidence="1">
    <location>
        <begin position="7"/>
        <end position="22"/>
    </location>
</feature>
<evidence type="ECO:0000256" key="1">
    <source>
        <dbReference type="SAM" id="MobiDB-lite"/>
    </source>
</evidence>
<accession>A0A6A5VX03</accession>
<dbReference type="EMBL" id="ML977700">
    <property type="protein sequence ID" value="KAF1993504.1"/>
    <property type="molecule type" value="Genomic_DNA"/>
</dbReference>
<proteinExistence type="predicted"/>
<reference evidence="2" key="1">
    <citation type="journal article" date="2020" name="Stud. Mycol.">
        <title>101 Dothideomycetes genomes: a test case for predicting lifestyles and emergence of pathogens.</title>
        <authorList>
            <person name="Haridas S."/>
            <person name="Albert R."/>
            <person name="Binder M."/>
            <person name="Bloem J."/>
            <person name="Labutti K."/>
            <person name="Salamov A."/>
            <person name="Andreopoulos B."/>
            <person name="Baker S."/>
            <person name="Barry K."/>
            <person name="Bills G."/>
            <person name="Bluhm B."/>
            <person name="Cannon C."/>
            <person name="Castanera R."/>
            <person name="Culley D."/>
            <person name="Daum C."/>
            <person name="Ezra D."/>
            <person name="Gonzalez J."/>
            <person name="Henrissat B."/>
            <person name="Kuo A."/>
            <person name="Liang C."/>
            <person name="Lipzen A."/>
            <person name="Lutzoni F."/>
            <person name="Magnuson J."/>
            <person name="Mondo S."/>
            <person name="Nolan M."/>
            <person name="Ohm R."/>
            <person name="Pangilinan J."/>
            <person name="Park H.-J."/>
            <person name="Ramirez L."/>
            <person name="Alfaro M."/>
            <person name="Sun H."/>
            <person name="Tritt A."/>
            <person name="Yoshinaga Y."/>
            <person name="Zwiers L.-H."/>
            <person name="Turgeon B."/>
            <person name="Goodwin S."/>
            <person name="Spatafora J."/>
            <person name="Crous P."/>
            <person name="Grigoriev I."/>
        </authorList>
    </citation>
    <scope>NUCLEOTIDE SEQUENCE</scope>
    <source>
        <strain evidence="2">CBS 123094</strain>
    </source>
</reference>
<dbReference type="AlphaFoldDB" id="A0A6A5VX03"/>
<sequence length="163" mass="16985">MSTLRASKNSQSKSWSNNSSSSSISALTSLDRQLKSTPASVVNGSRNKSINFCGSCFGKSVVTIGEVMFQDRDHEVGVVLDLTSNIPGDVGNAGRVSLTEVLTGATRRAGFGEGLVDAVVQFVALHVANVGLPLVRDFNLDDCGGSGEQGRSEGGYLGMLGSR</sequence>
<keyword evidence="3" id="KW-1185">Reference proteome</keyword>
<feature type="region of interest" description="Disordered" evidence="1">
    <location>
        <begin position="1"/>
        <end position="22"/>
    </location>
</feature>
<dbReference type="Proteomes" id="UP000799779">
    <property type="component" value="Unassembled WGS sequence"/>
</dbReference>
<protein>
    <submittedName>
        <fullName evidence="2">Uncharacterized protein</fullName>
    </submittedName>
</protein>
<name>A0A6A5VX03_9PLEO</name>
<gene>
    <name evidence="2" type="ORF">P154DRAFT_589118</name>
</gene>
<evidence type="ECO:0000313" key="3">
    <source>
        <dbReference type="Proteomes" id="UP000799779"/>
    </source>
</evidence>
<organism evidence="2 3">
    <name type="scientific">Amniculicola lignicola CBS 123094</name>
    <dbReference type="NCBI Taxonomy" id="1392246"/>
    <lineage>
        <taxon>Eukaryota</taxon>
        <taxon>Fungi</taxon>
        <taxon>Dikarya</taxon>
        <taxon>Ascomycota</taxon>
        <taxon>Pezizomycotina</taxon>
        <taxon>Dothideomycetes</taxon>
        <taxon>Pleosporomycetidae</taxon>
        <taxon>Pleosporales</taxon>
        <taxon>Amniculicolaceae</taxon>
        <taxon>Amniculicola</taxon>
    </lineage>
</organism>